<dbReference type="Proteomes" id="UP000473681">
    <property type="component" value="Unassembled WGS sequence"/>
</dbReference>
<dbReference type="CDD" id="cd10923">
    <property type="entry name" value="CE4_COG5298"/>
    <property type="match status" value="1"/>
</dbReference>
<dbReference type="OrthoDB" id="2339428at2"/>
<protein>
    <submittedName>
        <fullName evidence="3">DUF2334 domain-containing protein</fullName>
    </submittedName>
</protein>
<dbReference type="Pfam" id="PF10096">
    <property type="entry name" value="DUF2334"/>
    <property type="match status" value="1"/>
</dbReference>
<dbReference type="EMBL" id="SWOV01000017">
    <property type="protein sequence ID" value="NFF87879.1"/>
    <property type="molecule type" value="Genomic_DNA"/>
</dbReference>
<evidence type="ECO:0000259" key="1">
    <source>
        <dbReference type="Pfam" id="PF07833"/>
    </source>
</evidence>
<comment type="caution">
    <text evidence="3">The sequence shown here is derived from an EMBL/GenBank/DDBJ whole genome shotgun (WGS) entry which is preliminary data.</text>
</comment>
<dbReference type="InterPro" id="IPR018763">
    <property type="entry name" value="DUF2334"/>
</dbReference>
<accession>A0A0M1LTF0</accession>
<sequence>MTKKQTKTLIYLILFIIIGVSAYCFISHNGIFKNKLTIINNKVHSNLLPNDNFNSTYTSKLKFDDMPIENVSDLTLNILDKATIKNVPTLSKAQRYYFPIKSISQILGYSTDYSNNELKLVKDNNIIIIKDNTFEKNSTTFSLRGNSLIHNDETYISLSDIENIFNLIAVFDFDKKSISLLDNEITQPENSNIVFSSKVAMFRFEDFTCGDTNFSDKNQAKVKCMANLLYSEGVKFHVGWIPRFKAPTDNIDNDMLINNSMYNAGFINLLDYLINKGAEIGLHGYTHQSGNDRSAVGEELSKDVNNTIEDTKQIIENGIDVASALNIPITFYESPHYRDTKLQKEVIEEYFQYIYEPYDNSTSYLHNNKKNNLYVPTPLGYVSDPNDLSPIINGLKKNDPKVLNSFFYHPSIELDYIDFKIDKDKLDVTYDTNSPLQQIVKALKENNYNTIHISELKK</sequence>
<name>A0A0M1LTF0_CLOBO</name>
<organism evidence="3 4">
    <name type="scientific">Clostridium botulinum</name>
    <dbReference type="NCBI Taxonomy" id="1491"/>
    <lineage>
        <taxon>Bacteria</taxon>
        <taxon>Bacillati</taxon>
        <taxon>Bacillota</taxon>
        <taxon>Clostridia</taxon>
        <taxon>Eubacteriales</taxon>
        <taxon>Clostridiaceae</taxon>
        <taxon>Clostridium</taxon>
    </lineage>
</organism>
<dbReference type="InterPro" id="IPR011330">
    <property type="entry name" value="Glyco_hydro/deAcase_b/a-brl"/>
</dbReference>
<evidence type="ECO:0000313" key="2">
    <source>
        <dbReference type="EMBL" id="NFF87879.1"/>
    </source>
</evidence>
<dbReference type="GO" id="GO:0005975">
    <property type="term" value="P:carbohydrate metabolic process"/>
    <property type="evidence" value="ECO:0007669"/>
    <property type="project" value="InterPro"/>
</dbReference>
<feature type="domain" description="Copper amine oxidase-like N-terminal" evidence="1">
    <location>
        <begin position="86"/>
        <end position="178"/>
    </location>
</feature>
<dbReference type="InterPro" id="IPR012854">
    <property type="entry name" value="Cu_amine_oxidase-like_N"/>
</dbReference>
<evidence type="ECO:0000313" key="3">
    <source>
        <dbReference type="EMBL" id="NFN36252.1"/>
    </source>
</evidence>
<dbReference type="AlphaFoldDB" id="A0A0M1LTF0"/>
<dbReference type="SUPFAM" id="SSF55383">
    <property type="entry name" value="Copper amine oxidase, domain N"/>
    <property type="match status" value="1"/>
</dbReference>
<dbReference type="Pfam" id="PF07833">
    <property type="entry name" value="Cu_amine_oxidN1"/>
    <property type="match status" value="1"/>
</dbReference>
<dbReference type="EMBL" id="SWVK01000021">
    <property type="protein sequence ID" value="NFN36252.1"/>
    <property type="molecule type" value="Genomic_DNA"/>
</dbReference>
<dbReference type="Gene3D" id="3.20.20.370">
    <property type="entry name" value="Glycoside hydrolase/deacetylase"/>
    <property type="match status" value="1"/>
</dbReference>
<dbReference type="Proteomes" id="UP000476820">
    <property type="component" value="Unassembled WGS sequence"/>
</dbReference>
<dbReference type="SUPFAM" id="SSF88713">
    <property type="entry name" value="Glycoside hydrolase/deacetylase"/>
    <property type="match status" value="1"/>
</dbReference>
<reference evidence="4 5" key="1">
    <citation type="submission" date="2019-04" db="EMBL/GenBank/DDBJ databases">
        <title>Genome sequencing of Clostridium botulinum Groups I-IV and Clostridium butyricum.</title>
        <authorList>
            <person name="Brunt J."/>
            <person name="Van Vliet A.H.M."/>
            <person name="Stringer S.C."/>
            <person name="Carter A.T."/>
            <person name="Peck M.W."/>
        </authorList>
    </citation>
    <scope>NUCLEOTIDE SEQUENCE [LARGE SCALE GENOMIC DNA]</scope>
    <source>
        <strain evidence="2 5">1605</strain>
        <strain evidence="3 4">CB-K-33E</strain>
    </source>
</reference>
<proteinExistence type="predicted"/>
<dbReference type="RefSeq" id="WP_053342745.1">
    <property type="nucleotide sequence ID" value="NZ_LFPA01000005.1"/>
</dbReference>
<dbReference type="InterPro" id="IPR036582">
    <property type="entry name" value="Mao_N_sf"/>
</dbReference>
<evidence type="ECO:0000313" key="5">
    <source>
        <dbReference type="Proteomes" id="UP000476820"/>
    </source>
</evidence>
<gene>
    <name evidence="2" type="ORF">FC774_08360</name>
    <name evidence="3" type="ORF">FDB51_14235</name>
</gene>
<evidence type="ECO:0000313" key="4">
    <source>
        <dbReference type="Proteomes" id="UP000473681"/>
    </source>
</evidence>